<reference evidence="1" key="2">
    <citation type="submission" date="2020-11" db="EMBL/GenBank/DDBJ databases">
        <authorList>
            <person name="McCartney M.A."/>
            <person name="Auch B."/>
            <person name="Kono T."/>
            <person name="Mallez S."/>
            <person name="Becker A."/>
            <person name="Gohl D.M."/>
            <person name="Silverstein K.A.T."/>
            <person name="Koren S."/>
            <person name="Bechman K.B."/>
            <person name="Herman A."/>
            <person name="Abrahante J.E."/>
            <person name="Garbe J."/>
        </authorList>
    </citation>
    <scope>NUCLEOTIDE SEQUENCE</scope>
    <source>
        <strain evidence="1">Duluth1</strain>
        <tissue evidence="1">Whole animal</tissue>
    </source>
</reference>
<evidence type="ECO:0000313" key="1">
    <source>
        <dbReference type="EMBL" id="KAH3870117.1"/>
    </source>
</evidence>
<proteinExistence type="predicted"/>
<dbReference type="Proteomes" id="UP000828390">
    <property type="component" value="Unassembled WGS sequence"/>
</dbReference>
<protein>
    <submittedName>
        <fullName evidence="1">Uncharacterized protein</fullName>
    </submittedName>
</protein>
<comment type="caution">
    <text evidence="1">The sequence shown here is derived from an EMBL/GenBank/DDBJ whole genome shotgun (WGS) entry which is preliminary data.</text>
</comment>
<evidence type="ECO:0000313" key="2">
    <source>
        <dbReference type="Proteomes" id="UP000828390"/>
    </source>
</evidence>
<organism evidence="1 2">
    <name type="scientific">Dreissena polymorpha</name>
    <name type="common">Zebra mussel</name>
    <name type="synonym">Mytilus polymorpha</name>
    <dbReference type="NCBI Taxonomy" id="45954"/>
    <lineage>
        <taxon>Eukaryota</taxon>
        <taxon>Metazoa</taxon>
        <taxon>Spiralia</taxon>
        <taxon>Lophotrochozoa</taxon>
        <taxon>Mollusca</taxon>
        <taxon>Bivalvia</taxon>
        <taxon>Autobranchia</taxon>
        <taxon>Heteroconchia</taxon>
        <taxon>Euheterodonta</taxon>
        <taxon>Imparidentia</taxon>
        <taxon>Neoheterodontei</taxon>
        <taxon>Myida</taxon>
        <taxon>Dreissenoidea</taxon>
        <taxon>Dreissenidae</taxon>
        <taxon>Dreissena</taxon>
    </lineage>
</organism>
<dbReference type="AlphaFoldDB" id="A0A9D4M6R6"/>
<dbReference type="EMBL" id="JAIWYP010000002">
    <property type="protein sequence ID" value="KAH3870117.1"/>
    <property type="molecule type" value="Genomic_DNA"/>
</dbReference>
<sequence>MMYMPVYLHIQPLYDSNILSVYRLTCSRMMKKMKPAINEVRRLLASNGQSINRIVASINRKLDLLIDYWGFESQPINHLKVWLVVIISCRYSGYYTGFSTRQPGKIPFPGSMRLVG</sequence>
<name>A0A9D4M6R6_DREPO</name>
<reference evidence="1" key="1">
    <citation type="journal article" date="2019" name="bioRxiv">
        <title>The Genome of the Zebra Mussel, Dreissena polymorpha: A Resource for Invasive Species Research.</title>
        <authorList>
            <person name="McCartney M.A."/>
            <person name="Auch B."/>
            <person name="Kono T."/>
            <person name="Mallez S."/>
            <person name="Zhang Y."/>
            <person name="Obille A."/>
            <person name="Becker A."/>
            <person name="Abrahante J.E."/>
            <person name="Garbe J."/>
            <person name="Badalamenti J.P."/>
            <person name="Herman A."/>
            <person name="Mangelson H."/>
            <person name="Liachko I."/>
            <person name="Sullivan S."/>
            <person name="Sone E.D."/>
            <person name="Koren S."/>
            <person name="Silverstein K.A.T."/>
            <person name="Beckman K.B."/>
            <person name="Gohl D.M."/>
        </authorList>
    </citation>
    <scope>NUCLEOTIDE SEQUENCE</scope>
    <source>
        <strain evidence="1">Duluth1</strain>
        <tissue evidence="1">Whole animal</tissue>
    </source>
</reference>
<accession>A0A9D4M6R6</accession>
<keyword evidence="2" id="KW-1185">Reference proteome</keyword>
<gene>
    <name evidence="1" type="ORF">DPMN_033299</name>
</gene>